<evidence type="ECO:0000256" key="5">
    <source>
        <dbReference type="ARBA" id="ARBA00023136"/>
    </source>
</evidence>
<dbReference type="EMBL" id="ABSU01000021">
    <property type="protein sequence ID" value="EFE31433.1"/>
    <property type="molecule type" value="Genomic_DNA"/>
</dbReference>
<evidence type="ECO:0000313" key="9">
    <source>
        <dbReference type="Proteomes" id="UP000008866"/>
    </source>
</evidence>
<dbReference type="GO" id="GO:0005789">
    <property type="term" value="C:endoplasmic reticulum membrane"/>
    <property type="evidence" value="ECO:0007669"/>
    <property type="project" value="UniProtKB-SubCell"/>
</dbReference>
<dbReference type="GeneID" id="9519560"/>
<evidence type="ECO:0000259" key="7">
    <source>
        <dbReference type="PROSITE" id="PS50076"/>
    </source>
</evidence>
<evidence type="ECO:0000313" key="8">
    <source>
        <dbReference type="EMBL" id="EFE31433.1"/>
    </source>
</evidence>
<protein>
    <recommendedName>
        <fullName evidence="7">J domain-containing protein</fullName>
    </recommendedName>
</protein>
<accession>D4AZG3</accession>
<dbReference type="PROSITE" id="PS00636">
    <property type="entry name" value="DNAJ_1"/>
    <property type="match status" value="1"/>
</dbReference>
<dbReference type="SUPFAM" id="SSF46565">
    <property type="entry name" value="Chaperone J-domain"/>
    <property type="match status" value="1"/>
</dbReference>
<dbReference type="Gene3D" id="1.10.287.110">
    <property type="entry name" value="DnaJ domain"/>
    <property type="match status" value="1"/>
</dbReference>
<dbReference type="OrthoDB" id="1507364at2759"/>
<evidence type="ECO:0000256" key="1">
    <source>
        <dbReference type="ARBA" id="ARBA00004389"/>
    </source>
</evidence>
<keyword evidence="2" id="KW-0812">Transmembrane</keyword>
<evidence type="ECO:0000256" key="4">
    <source>
        <dbReference type="ARBA" id="ARBA00022989"/>
    </source>
</evidence>
<keyword evidence="3" id="KW-0256">Endoplasmic reticulum</keyword>
<dbReference type="RefSeq" id="XP_003012073.1">
    <property type="nucleotide sequence ID" value="XM_003012027.1"/>
</dbReference>
<comment type="caution">
    <text evidence="8">The sequence shown here is derived from an EMBL/GenBank/DDBJ whole genome shotgun (WGS) entry which is preliminary data.</text>
</comment>
<dbReference type="InterPro" id="IPR018253">
    <property type="entry name" value="DnaJ_domain_CS"/>
</dbReference>
<dbReference type="InterPro" id="IPR015399">
    <property type="entry name" value="DUF1977_DnaJ-like"/>
</dbReference>
<dbReference type="KEGG" id="abe:ARB_01581"/>
<dbReference type="PANTHER" id="PTHR43908:SF3">
    <property type="entry name" value="AT29763P-RELATED"/>
    <property type="match status" value="1"/>
</dbReference>
<dbReference type="SMART" id="SM00271">
    <property type="entry name" value="DnaJ"/>
    <property type="match status" value="1"/>
</dbReference>
<dbReference type="Pfam" id="PF09320">
    <property type="entry name" value="DUF1977"/>
    <property type="match status" value="1"/>
</dbReference>
<keyword evidence="5" id="KW-0472">Membrane</keyword>
<evidence type="ECO:0000256" key="3">
    <source>
        <dbReference type="ARBA" id="ARBA00022824"/>
    </source>
</evidence>
<dbReference type="AlphaFoldDB" id="D4AZG3"/>
<dbReference type="Pfam" id="PF00226">
    <property type="entry name" value="DnaJ"/>
    <property type="match status" value="1"/>
</dbReference>
<feature type="region of interest" description="Disordered" evidence="6">
    <location>
        <begin position="216"/>
        <end position="241"/>
    </location>
</feature>
<evidence type="ECO:0000256" key="6">
    <source>
        <dbReference type="SAM" id="MobiDB-lite"/>
    </source>
</evidence>
<dbReference type="InterPro" id="IPR001623">
    <property type="entry name" value="DnaJ_domain"/>
</dbReference>
<keyword evidence="4" id="KW-1133">Transmembrane helix</keyword>
<organism evidence="8 9">
    <name type="scientific">Arthroderma benhamiae (strain ATCC MYA-4681 / CBS 112371)</name>
    <name type="common">Trichophyton mentagrophytes</name>
    <dbReference type="NCBI Taxonomy" id="663331"/>
    <lineage>
        <taxon>Eukaryota</taxon>
        <taxon>Fungi</taxon>
        <taxon>Dikarya</taxon>
        <taxon>Ascomycota</taxon>
        <taxon>Pezizomycotina</taxon>
        <taxon>Eurotiomycetes</taxon>
        <taxon>Eurotiomycetidae</taxon>
        <taxon>Onygenales</taxon>
        <taxon>Arthrodermataceae</taxon>
        <taxon>Trichophyton</taxon>
    </lineage>
</organism>
<dbReference type="CDD" id="cd06257">
    <property type="entry name" value="DnaJ"/>
    <property type="match status" value="1"/>
</dbReference>
<feature type="domain" description="J" evidence="7">
    <location>
        <begin position="47"/>
        <end position="111"/>
    </location>
</feature>
<dbReference type="PANTHER" id="PTHR43908">
    <property type="entry name" value="AT29763P-RELATED"/>
    <property type="match status" value="1"/>
</dbReference>
<reference evidence="9" key="1">
    <citation type="journal article" date="2011" name="Genome Biol.">
        <title>Comparative and functional genomics provide insights into the pathogenicity of dermatophytic fungi.</title>
        <authorList>
            <person name="Burmester A."/>
            <person name="Shelest E."/>
            <person name="Gloeckner G."/>
            <person name="Heddergott C."/>
            <person name="Schindler S."/>
            <person name="Staib P."/>
            <person name="Heidel A."/>
            <person name="Felder M."/>
            <person name="Petzold A."/>
            <person name="Szafranski K."/>
            <person name="Feuermann M."/>
            <person name="Pedruzzi I."/>
            <person name="Priebe S."/>
            <person name="Groth M."/>
            <person name="Winkler R."/>
            <person name="Li W."/>
            <person name="Kniemeyer O."/>
            <person name="Schroeckh V."/>
            <person name="Hertweck C."/>
            <person name="Hube B."/>
            <person name="White T.C."/>
            <person name="Platzer M."/>
            <person name="Guthke R."/>
            <person name="Heitman J."/>
            <person name="Woestemeyer J."/>
            <person name="Zipfel P.F."/>
            <person name="Monod M."/>
            <person name="Brakhage A.A."/>
        </authorList>
    </citation>
    <scope>NUCLEOTIDE SEQUENCE [LARGE SCALE GENOMIC DNA]</scope>
    <source>
        <strain evidence="9">ATCC MYA-4681 / CBS 112371</strain>
    </source>
</reference>
<dbReference type="PRINTS" id="PR00625">
    <property type="entry name" value="JDOMAIN"/>
</dbReference>
<dbReference type="PROSITE" id="PS50076">
    <property type="entry name" value="DNAJ_2"/>
    <property type="match status" value="1"/>
</dbReference>
<dbReference type="GO" id="GO:0030544">
    <property type="term" value="F:Hsp70 protein binding"/>
    <property type="evidence" value="ECO:0007669"/>
    <property type="project" value="TreeGrafter"/>
</dbReference>
<keyword evidence="9" id="KW-1185">Reference proteome</keyword>
<name>D4AZG3_ARTBC</name>
<comment type="subcellular location">
    <subcellularLocation>
        <location evidence="1">Endoplasmic reticulum membrane</location>
        <topology evidence="1">Single-pass membrane protein</topology>
    </subcellularLocation>
</comment>
<dbReference type="FunFam" id="1.10.287.110:FF:000069">
    <property type="entry name" value="ER associated DnaJ chaperone"/>
    <property type="match status" value="1"/>
</dbReference>
<dbReference type="GO" id="GO:0071218">
    <property type="term" value="P:cellular response to misfolded protein"/>
    <property type="evidence" value="ECO:0007669"/>
    <property type="project" value="TreeGrafter"/>
</dbReference>
<dbReference type="InterPro" id="IPR036869">
    <property type="entry name" value="J_dom_sf"/>
</dbReference>
<dbReference type="Proteomes" id="UP000008866">
    <property type="component" value="Unassembled WGS sequence"/>
</dbReference>
<dbReference type="eggNOG" id="KOG0714">
    <property type="taxonomic scope" value="Eukaryota"/>
</dbReference>
<feature type="region of interest" description="Disordered" evidence="6">
    <location>
        <begin position="1"/>
        <end position="32"/>
    </location>
</feature>
<proteinExistence type="predicted"/>
<dbReference type="HOGENOM" id="CLU_043579_1_0_1"/>
<dbReference type="InterPro" id="IPR051100">
    <property type="entry name" value="DnaJ_subfamily_B/C"/>
</dbReference>
<dbReference type="STRING" id="663331.D4AZG3"/>
<sequence length="374" mass="41376">MPSATATGADRPSGAHSRQHNQGNQDRKYTPEQKAAVLRVRKCSATAFYEILAVEKTATDGEIKKAYRKLSLLTHPDKNGYEGADEAFKMVSRAFQILSDADKKAKYDRFGGDPDNRFNAGASTSSPFGGFGGFQPHPGRQYAYEEEISPEELFNRFFGGAAGGGFGPFGIVSQASNGHFGNVRTLSLTNTAGGGIFDGGPQFVFSMGGGPGFRVHQFGGNRPRRRPRDTNEPDPSQTPPGVASLTQFLPLLLLFILPFLSNLFSSTSPSTPSFKLHTPDPPHTLQRMTPKLKLKYFLNPTDIEDYSPRKLHQLDQRIEVDYVANLRRECQSEINYRDRLVQDAQGWFFPDVEKMREAQDLELKSCAKLKALSS</sequence>
<evidence type="ECO:0000256" key="2">
    <source>
        <dbReference type="ARBA" id="ARBA00022692"/>
    </source>
</evidence>
<dbReference type="OMA" id="ARSREHN"/>
<gene>
    <name evidence="8" type="ORF">ARB_01581</name>
</gene>